<dbReference type="Pfam" id="PF01037">
    <property type="entry name" value="AsnC_trans_reg"/>
    <property type="match status" value="1"/>
</dbReference>
<protein>
    <submittedName>
        <fullName evidence="2">Winged helix-turn-helix transcriptional regulator</fullName>
    </submittedName>
</protein>
<dbReference type="InterPro" id="IPR019887">
    <property type="entry name" value="Tscrpt_reg_AsnC/Lrp_C"/>
</dbReference>
<evidence type="ECO:0000259" key="1">
    <source>
        <dbReference type="Pfam" id="PF01037"/>
    </source>
</evidence>
<dbReference type="InterPro" id="IPR036390">
    <property type="entry name" value="WH_DNA-bd_sf"/>
</dbReference>
<dbReference type="EMBL" id="JAAKZX010000098">
    <property type="protein sequence ID" value="NGO45648.1"/>
    <property type="molecule type" value="Genomic_DNA"/>
</dbReference>
<dbReference type="PANTHER" id="PTHR30154">
    <property type="entry name" value="LEUCINE-RESPONSIVE REGULATORY PROTEIN"/>
    <property type="match status" value="1"/>
</dbReference>
<dbReference type="Gene3D" id="1.10.10.10">
    <property type="entry name" value="Winged helix-like DNA-binding domain superfamily/Winged helix DNA-binding domain"/>
    <property type="match status" value="1"/>
</dbReference>
<dbReference type="SUPFAM" id="SSF46785">
    <property type="entry name" value="Winged helix' DNA-binding domain"/>
    <property type="match status" value="1"/>
</dbReference>
<dbReference type="SUPFAM" id="SSF54909">
    <property type="entry name" value="Dimeric alpha+beta barrel"/>
    <property type="match status" value="1"/>
</dbReference>
<dbReference type="Gene3D" id="3.30.70.920">
    <property type="match status" value="1"/>
</dbReference>
<evidence type="ECO:0000313" key="2">
    <source>
        <dbReference type="EMBL" id="NGO45648.1"/>
    </source>
</evidence>
<reference evidence="2 3" key="1">
    <citation type="submission" date="2020-02" db="EMBL/GenBank/DDBJ databases">
        <title>Whole-genome analyses of novel actinobacteria.</title>
        <authorList>
            <person name="Sahin N."/>
            <person name="Tokatli A."/>
        </authorList>
    </citation>
    <scope>NUCLEOTIDE SEQUENCE [LARGE SCALE GENOMIC DNA]</scope>
    <source>
        <strain evidence="2 3">YC419</strain>
    </source>
</reference>
<name>A0ABX0DVJ3_9ACTN</name>
<feature type="domain" description="Transcription regulator AsnC/Lrp ligand binding" evidence="1">
    <location>
        <begin position="72"/>
        <end position="141"/>
    </location>
</feature>
<dbReference type="Pfam" id="PF13412">
    <property type="entry name" value="HTH_24"/>
    <property type="match status" value="1"/>
</dbReference>
<dbReference type="RefSeq" id="WP_165342200.1">
    <property type="nucleotide sequence ID" value="NZ_JAAKZX010000098.1"/>
</dbReference>
<dbReference type="Proteomes" id="UP001518140">
    <property type="component" value="Unassembled WGS sequence"/>
</dbReference>
<comment type="caution">
    <text evidence="2">The sequence shown here is derived from an EMBL/GenBank/DDBJ whole genome shotgun (WGS) entry which is preliminary data.</text>
</comment>
<keyword evidence="3" id="KW-1185">Reference proteome</keyword>
<organism evidence="2 3">
    <name type="scientific">Streptomyces ureilyticus</name>
    <dbReference type="NCBI Taxonomy" id="1775131"/>
    <lineage>
        <taxon>Bacteria</taxon>
        <taxon>Bacillati</taxon>
        <taxon>Actinomycetota</taxon>
        <taxon>Actinomycetes</taxon>
        <taxon>Kitasatosporales</taxon>
        <taxon>Streptomycetaceae</taxon>
        <taxon>Streptomyces</taxon>
    </lineage>
</organism>
<dbReference type="SMART" id="SM00344">
    <property type="entry name" value="HTH_ASNC"/>
    <property type="match status" value="1"/>
</dbReference>
<evidence type="ECO:0000313" key="3">
    <source>
        <dbReference type="Proteomes" id="UP001518140"/>
    </source>
</evidence>
<sequence>MANEVDLLDLRILLLALDEPRAGVREYGRRLQVARGTVQARLDKLSRLGIIGAWAPTIDPVALGHTTKAYVRLGLAQGVLDEVTEHLKAIPEVLEADSTAGDSDMLCVVVARGPENLEEVIQRILAVPGVERTRSETVLRQRIPRRVRPLLEGIRREILDDPARRRR</sequence>
<dbReference type="InterPro" id="IPR036388">
    <property type="entry name" value="WH-like_DNA-bd_sf"/>
</dbReference>
<proteinExistence type="predicted"/>
<dbReference type="PANTHER" id="PTHR30154:SF34">
    <property type="entry name" value="TRANSCRIPTIONAL REGULATOR AZLB"/>
    <property type="match status" value="1"/>
</dbReference>
<dbReference type="InterPro" id="IPR019888">
    <property type="entry name" value="Tscrpt_reg_AsnC-like"/>
</dbReference>
<gene>
    <name evidence="2" type="ORF">G6048_27090</name>
</gene>
<dbReference type="InterPro" id="IPR011008">
    <property type="entry name" value="Dimeric_a/b-barrel"/>
</dbReference>
<accession>A0ABX0DVJ3</accession>